<reference evidence="2 3" key="1">
    <citation type="journal article" date="2015" name="Genome Biol. Evol.">
        <title>Comparative Genomics of a Bacterivorous Green Alga Reveals Evolutionary Causalities and Consequences of Phago-Mixotrophic Mode of Nutrition.</title>
        <authorList>
            <person name="Burns J.A."/>
            <person name="Paasch A."/>
            <person name="Narechania A."/>
            <person name="Kim E."/>
        </authorList>
    </citation>
    <scope>NUCLEOTIDE SEQUENCE [LARGE SCALE GENOMIC DNA]</scope>
    <source>
        <strain evidence="2 3">PLY_AMNH</strain>
    </source>
</reference>
<evidence type="ECO:0000313" key="3">
    <source>
        <dbReference type="Proteomes" id="UP001190700"/>
    </source>
</evidence>
<feature type="compositionally biased region" description="Acidic residues" evidence="1">
    <location>
        <begin position="91"/>
        <end position="101"/>
    </location>
</feature>
<dbReference type="EMBL" id="LGRX02033741">
    <property type="protein sequence ID" value="KAK3240107.1"/>
    <property type="molecule type" value="Genomic_DNA"/>
</dbReference>
<accession>A0AAE0BP34</accession>
<keyword evidence="3" id="KW-1185">Reference proteome</keyword>
<protein>
    <submittedName>
        <fullName evidence="2">Uncharacterized protein</fullName>
    </submittedName>
</protein>
<feature type="region of interest" description="Disordered" evidence="1">
    <location>
        <begin position="1"/>
        <end position="157"/>
    </location>
</feature>
<evidence type="ECO:0000313" key="2">
    <source>
        <dbReference type="EMBL" id="KAK3240107.1"/>
    </source>
</evidence>
<organism evidence="2 3">
    <name type="scientific">Cymbomonas tetramitiformis</name>
    <dbReference type="NCBI Taxonomy" id="36881"/>
    <lineage>
        <taxon>Eukaryota</taxon>
        <taxon>Viridiplantae</taxon>
        <taxon>Chlorophyta</taxon>
        <taxon>Pyramimonadophyceae</taxon>
        <taxon>Pyramimonadales</taxon>
        <taxon>Pyramimonadaceae</taxon>
        <taxon>Cymbomonas</taxon>
    </lineage>
</organism>
<evidence type="ECO:0000256" key="1">
    <source>
        <dbReference type="SAM" id="MobiDB-lite"/>
    </source>
</evidence>
<gene>
    <name evidence="2" type="ORF">CYMTET_50029</name>
</gene>
<feature type="compositionally biased region" description="Acidic residues" evidence="1">
    <location>
        <begin position="72"/>
        <end position="82"/>
    </location>
</feature>
<sequence length="235" mass="25713">MGFTASNMLQPRPKRASVMRDIVHHYHSRPTGTSAAGAVQRSSDDFSTDDVGTFGSSDDCEDDSQNPPGYWDESDFDDENDESQNPPGYWDESDLSEEEYFSESAVSLPHLGVSQSSSAPLEPGVHPFEEPADDSLLREDDVPISYEQSEAWDDEANDDYETAEGGYTAAEWEAWEASHGAHEHVHEDHPLYQSGPEFSDVSTVGGQTDCVDYYDSYGDYGASNSGGAYGYDDGG</sequence>
<proteinExistence type="predicted"/>
<dbReference type="AlphaFoldDB" id="A0AAE0BP34"/>
<dbReference type="Proteomes" id="UP001190700">
    <property type="component" value="Unassembled WGS sequence"/>
</dbReference>
<comment type="caution">
    <text evidence="2">The sequence shown here is derived from an EMBL/GenBank/DDBJ whole genome shotgun (WGS) entry which is preliminary data.</text>
</comment>
<name>A0AAE0BP34_9CHLO</name>